<dbReference type="Proteomes" id="UP000005938">
    <property type="component" value="Unassembled WGS sequence"/>
</dbReference>
<proteinExistence type="predicted"/>
<evidence type="ECO:0000313" key="2">
    <source>
        <dbReference type="EMBL" id="EID75236.1"/>
    </source>
</evidence>
<evidence type="ECO:0000256" key="1">
    <source>
        <dbReference type="SAM" id="Phobius"/>
    </source>
</evidence>
<dbReference type="OrthoDB" id="1150187at2"/>
<keyword evidence="1" id="KW-0472">Membrane</keyword>
<dbReference type="STRING" id="946077.W5A_06690"/>
<feature type="transmembrane region" description="Helical" evidence="1">
    <location>
        <begin position="20"/>
        <end position="36"/>
    </location>
</feature>
<dbReference type="Gene3D" id="2.170.120.40">
    <property type="entry name" value="YbbR-like domain"/>
    <property type="match status" value="1"/>
</dbReference>
<sequence>MNKNRYRSPFQRLFQQKKSVVFTFFLIFSVVSWMFTKLSKTYQKEMTFTVHYGELPKGLYINGDKSTQIKATVQSTGFVLVRYSLRRPNLQMSHNQLREKDSRYYLLSDQLLQPLRDHLFSRIEVRGIEPDTVWIPIEELHTKKVPVKPNVSIGFETGYQLTRPFTVEPDSVTIYGNSALLEETWYVETQATKLRKVKSSFEEEVKLITPSKATFSLHPHQVKIKGDVSKVSERVIKVSITPKNLPESSQVRLFPSEVDILCTGSISNLKELTAQQIKVIADFEQKSNDGQRVMLSITTKPEHIRAVFLKEAEVNFLIRKQ</sequence>
<gene>
    <name evidence="2" type="ORF">W5A_06690</name>
</gene>
<evidence type="ECO:0008006" key="4">
    <source>
        <dbReference type="Google" id="ProtNLM"/>
    </source>
</evidence>
<reference evidence="2 3" key="1">
    <citation type="journal article" date="2012" name="J. Bacteriol.">
        <title>Genome Sequence of the Halotolerant Bacterium Imtechella halotolerans K1T.</title>
        <authorList>
            <person name="Kumar S."/>
            <person name="Vikram S."/>
            <person name="Subramanian S."/>
            <person name="Raghava G.P."/>
            <person name="Pinnaka A.K."/>
        </authorList>
    </citation>
    <scope>NUCLEOTIDE SEQUENCE [LARGE SCALE GENOMIC DNA]</scope>
    <source>
        <strain evidence="2 3">K1</strain>
    </source>
</reference>
<keyword evidence="3" id="KW-1185">Reference proteome</keyword>
<name>I0WFS0_9FLAO</name>
<dbReference type="InterPro" id="IPR053154">
    <property type="entry name" value="c-di-AMP_regulator"/>
</dbReference>
<dbReference type="InterPro" id="IPR012505">
    <property type="entry name" value="YbbR"/>
</dbReference>
<dbReference type="PANTHER" id="PTHR37804:SF1">
    <property type="entry name" value="CDAA REGULATORY PROTEIN CDAR"/>
    <property type="match status" value="1"/>
</dbReference>
<dbReference type="eggNOG" id="COG4856">
    <property type="taxonomic scope" value="Bacteria"/>
</dbReference>
<comment type="caution">
    <text evidence="2">The sequence shown here is derived from an EMBL/GenBank/DDBJ whole genome shotgun (WGS) entry which is preliminary data.</text>
</comment>
<dbReference type="Gene3D" id="2.170.120.30">
    <property type="match status" value="1"/>
</dbReference>
<dbReference type="RefSeq" id="WP_008238718.1">
    <property type="nucleotide sequence ID" value="NZ_AJJU01000006.1"/>
</dbReference>
<dbReference type="AlphaFoldDB" id="I0WFS0"/>
<keyword evidence="1" id="KW-0812">Transmembrane</keyword>
<protein>
    <recommendedName>
        <fullName evidence="4">YbbR family protein</fullName>
    </recommendedName>
</protein>
<accession>I0WFS0</accession>
<dbReference type="EMBL" id="AJJU01000006">
    <property type="protein sequence ID" value="EID75236.1"/>
    <property type="molecule type" value="Genomic_DNA"/>
</dbReference>
<organism evidence="2 3">
    <name type="scientific">Imtechella halotolerans K1</name>
    <dbReference type="NCBI Taxonomy" id="946077"/>
    <lineage>
        <taxon>Bacteria</taxon>
        <taxon>Pseudomonadati</taxon>
        <taxon>Bacteroidota</taxon>
        <taxon>Flavobacteriia</taxon>
        <taxon>Flavobacteriales</taxon>
        <taxon>Flavobacteriaceae</taxon>
        <taxon>Imtechella</taxon>
    </lineage>
</organism>
<dbReference type="PANTHER" id="PTHR37804">
    <property type="entry name" value="CDAA REGULATORY PROTEIN CDAR"/>
    <property type="match status" value="1"/>
</dbReference>
<keyword evidence="1" id="KW-1133">Transmembrane helix</keyword>
<dbReference type="Pfam" id="PF07949">
    <property type="entry name" value="YbbR"/>
    <property type="match status" value="1"/>
</dbReference>
<evidence type="ECO:0000313" key="3">
    <source>
        <dbReference type="Proteomes" id="UP000005938"/>
    </source>
</evidence>